<accession>A0A9J6FG14</accession>
<dbReference type="Pfam" id="PF12752">
    <property type="entry name" value="SUZ"/>
    <property type="match status" value="1"/>
</dbReference>
<comment type="caution">
    <text evidence="3">The sequence shown here is derived from an EMBL/GenBank/DDBJ whole genome shotgun (WGS) entry which is preliminary data.</text>
</comment>
<evidence type="ECO:0000256" key="1">
    <source>
        <dbReference type="SAM" id="MobiDB-lite"/>
    </source>
</evidence>
<gene>
    <name evidence="3" type="ORF">HPB48_007045</name>
</gene>
<dbReference type="EMBL" id="JABSTR010000001">
    <property type="protein sequence ID" value="KAH9360964.1"/>
    <property type="molecule type" value="Genomic_DNA"/>
</dbReference>
<evidence type="ECO:0000259" key="2">
    <source>
        <dbReference type="PROSITE" id="PS51673"/>
    </source>
</evidence>
<dbReference type="OrthoDB" id="5373615at2759"/>
<name>A0A9J6FG14_HAELO</name>
<dbReference type="AlphaFoldDB" id="A0A9J6FG14"/>
<proteinExistence type="predicted"/>
<sequence>MDTDLVEAMKKLNVNDNCFNSSSIRDIRCDAMDSDLQEQVENLTLNDSPSSQNRTTSPSADGGDRVCAMSRVPPEGIVGTRRKAAFKVLKRTADTVPPNGGHAEKSAQGPRLMNPLRRKAASAAEGSFWKEYQPAVKILKRPPEAAATANTTIPKSAGAEGWARGWHVKSLQQREQDYKAARLRILGSAHSQGEGQK</sequence>
<keyword evidence="4" id="KW-1185">Reference proteome</keyword>
<dbReference type="Proteomes" id="UP000821853">
    <property type="component" value="Chromosome 1"/>
</dbReference>
<dbReference type="PROSITE" id="PS51673">
    <property type="entry name" value="SUZ"/>
    <property type="match status" value="1"/>
</dbReference>
<feature type="domain" description="SUZ" evidence="2">
    <location>
        <begin position="111"/>
        <end position="190"/>
    </location>
</feature>
<organism evidence="3 4">
    <name type="scientific">Haemaphysalis longicornis</name>
    <name type="common">Bush tick</name>
    <dbReference type="NCBI Taxonomy" id="44386"/>
    <lineage>
        <taxon>Eukaryota</taxon>
        <taxon>Metazoa</taxon>
        <taxon>Ecdysozoa</taxon>
        <taxon>Arthropoda</taxon>
        <taxon>Chelicerata</taxon>
        <taxon>Arachnida</taxon>
        <taxon>Acari</taxon>
        <taxon>Parasitiformes</taxon>
        <taxon>Ixodida</taxon>
        <taxon>Ixodoidea</taxon>
        <taxon>Ixodidae</taxon>
        <taxon>Haemaphysalinae</taxon>
        <taxon>Haemaphysalis</taxon>
    </lineage>
</organism>
<protein>
    <recommendedName>
        <fullName evidence="2">SUZ domain-containing protein</fullName>
    </recommendedName>
</protein>
<dbReference type="PANTHER" id="PTHR31796">
    <property type="entry name" value="SUZ DOMAIN-CONTAINING PROTEIN 1"/>
    <property type="match status" value="1"/>
</dbReference>
<dbReference type="VEuPathDB" id="VectorBase:HLOH_040587"/>
<dbReference type="InterPro" id="IPR024771">
    <property type="entry name" value="SUZ"/>
</dbReference>
<feature type="compositionally biased region" description="Polar residues" evidence="1">
    <location>
        <begin position="42"/>
        <end position="59"/>
    </location>
</feature>
<evidence type="ECO:0000313" key="3">
    <source>
        <dbReference type="EMBL" id="KAH9360964.1"/>
    </source>
</evidence>
<dbReference type="PANTHER" id="PTHR31796:SF2">
    <property type="entry name" value="SUZ DOMAIN-CONTAINING PROTEIN 1"/>
    <property type="match status" value="1"/>
</dbReference>
<evidence type="ECO:0000313" key="4">
    <source>
        <dbReference type="Proteomes" id="UP000821853"/>
    </source>
</evidence>
<reference evidence="3 4" key="1">
    <citation type="journal article" date="2020" name="Cell">
        <title>Large-Scale Comparative Analyses of Tick Genomes Elucidate Their Genetic Diversity and Vector Capacities.</title>
        <authorList>
            <consortium name="Tick Genome and Microbiome Consortium (TIGMIC)"/>
            <person name="Jia N."/>
            <person name="Wang J."/>
            <person name="Shi W."/>
            <person name="Du L."/>
            <person name="Sun Y."/>
            <person name="Zhan W."/>
            <person name="Jiang J.F."/>
            <person name="Wang Q."/>
            <person name="Zhang B."/>
            <person name="Ji P."/>
            <person name="Bell-Sakyi L."/>
            <person name="Cui X.M."/>
            <person name="Yuan T.T."/>
            <person name="Jiang B.G."/>
            <person name="Yang W.F."/>
            <person name="Lam T.T."/>
            <person name="Chang Q.C."/>
            <person name="Ding S.J."/>
            <person name="Wang X.J."/>
            <person name="Zhu J.G."/>
            <person name="Ruan X.D."/>
            <person name="Zhao L."/>
            <person name="Wei J.T."/>
            <person name="Ye R.Z."/>
            <person name="Que T.C."/>
            <person name="Du C.H."/>
            <person name="Zhou Y.H."/>
            <person name="Cheng J.X."/>
            <person name="Dai P.F."/>
            <person name="Guo W.B."/>
            <person name="Han X.H."/>
            <person name="Huang E.J."/>
            <person name="Li L.F."/>
            <person name="Wei W."/>
            <person name="Gao Y.C."/>
            <person name="Liu J.Z."/>
            <person name="Shao H.Z."/>
            <person name="Wang X."/>
            <person name="Wang C.C."/>
            <person name="Yang T.C."/>
            <person name="Huo Q.B."/>
            <person name="Li W."/>
            <person name="Chen H.Y."/>
            <person name="Chen S.E."/>
            <person name="Zhou L.G."/>
            <person name="Ni X.B."/>
            <person name="Tian J.H."/>
            <person name="Sheng Y."/>
            <person name="Liu T."/>
            <person name="Pan Y.S."/>
            <person name="Xia L.Y."/>
            <person name="Li J."/>
            <person name="Zhao F."/>
            <person name="Cao W.C."/>
        </authorList>
    </citation>
    <scope>NUCLEOTIDE SEQUENCE [LARGE SCALE GENOMIC DNA]</scope>
    <source>
        <strain evidence="3">HaeL-2018</strain>
    </source>
</reference>
<dbReference type="InterPro" id="IPR039228">
    <property type="entry name" value="SZRD1"/>
</dbReference>
<feature type="region of interest" description="Disordered" evidence="1">
    <location>
        <begin position="42"/>
        <end position="67"/>
    </location>
</feature>